<name>A0ABM1E061_PRICU</name>
<feature type="compositionally biased region" description="Basic and acidic residues" evidence="1">
    <location>
        <begin position="42"/>
        <end position="65"/>
    </location>
</feature>
<feature type="region of interest" description="Disordered" evidence="1">
    <location>
        <begin position="111"/>
        <end position="132"/>
    </location>
</feature>
<evidence type="ECO:0000313" key="4">
    <source>
        <dbReference type="RefSeq" id="XP_014665582.1"/>
    </source>
</evidence>
<evidence type="ECO:0000259" key="2">
    <source>
        <dbReference type="PROSITE" id="PS51053"/>
    </source>
</evidence>
<dbReference type="PANTHER" id="PTHR16277:SF7">
    <property type="entry name" value="RE12330P"/>
    <property type="match status" value="1"/>
</dbReference>
<keyword evidence="3" id="KW-1185">Reference proteome</keyword>
<feature type="compositionally biased region" description="Polar residues" evidence="1">
    <location>
        <begin position="192"/>
        <end position="210"/>
    </location>
</feature>
<organism evidence="3 4">
    <name type="scientific">Priapulus caudatus</name>
    <name type="common">Priapulid worm</name>
    <dbReference type="NCBI Taxonomy" id="37621"/>
    <lineage>
        <taxon>Eukaryota</taxon>
        <taxon>Metazoa</taxon>
        <taxon>Ecdysozoa</taxon>
        <taxon>Scalidophora</taxon>
        <taxon>Priapulida</taxon>
        <taxon>Priapulimorpha</taxon>
        <taxon>Priapulimorphida</taxon>
        <taxon>Priapulidae</taxon>
        <taxon>Priapulus</taxon>
    </lineage>
</organism>
<sequence length="309" mass="34342">MSTLVLAVDRSMYSTDGQSDGSDWEQSQNEFYDWNWESFPDDQARLDDCETNDDDHKETADNERIDDADDLRATMPSEPLHPAPPPQQQQQQKRKLCAVDWTDAHSQPPAKIAAAAAPAGAAGIPRGSATREERKQVLKMSIGKLRQIDDPEVFLRRSVLIHNTMQKLQREVKEEKQQQRQQQQQQQQQQESTSSTGDASMPQQQHQQPSRCCEHYTRCDVSTDGSACLARTESSSPRCALPPTTTMTMTTDLRVVESVVPPADCDTAADDLCAVGDIPDDYDADESATSADEFADISGDEFGSIIYSL</sequence>
<feature type="compositionally biased region" description="Low complexity" evidence="1">
    <location>
        <begin position="179"/>
        <end position="191"/>
    </location>
</feature>
<evidence type="ECO:0000313" key="3">
    <source>
        <dbReference type="Proteomes" id="UP000695022"/>
    </source>
</evidence>
<feature type="compositionally biased region" description="Polar residues" evidence="1">
    <location>
        <begin position="12"/>
        <end position="30"/>
    </location>
</feature>
<dbReference type="InterPro" id="IPR009263">
    <property type="entry name" value="SERTA_dom"/>
</dbReference>
<protein>
    <recommendedName>
        <fullName evidence="2">SERTA domain-containing protein</fullName>
    </recommendedName>
</protein>
<gene>
    <name evidence="4" type="primary">LOC106807677</name>
</gene>
<dbReference type="RefSeq" id="XP_014665582.1">
    <property type="nucleotide sequence ID" value="XM_014810096.1"/>
</dbReference>
<evidence type="ECO:0000256" key="1">
    <source>
        <dbReference type="SAM" id="MobiDB-lite"/>
    </source>
</evidence>
<dbReference type="Pfam" id="PF06031">
    <property type="entry name" value="SERTA"/>
    <property type="match status" value="1"/>
</dbReference>
<dbReference type="GeneID" id="106807677"/>
<feature type="compositionally biased region" description="Low complexity" evidence="1">
    <location>
        <begin position="111"/>
        <end position="125"/>
    </location>
</feature>
<feature type="region of interest" description="Disordered" evidence="1">
    <location>
        <begin position="1"/>
        <end position="98"/>
    </location>
</feature>
<feature type="region of interest" description="Disordered" evidence="1">
    <location>
        <begin position="171"/>
        <end position="210"/>
    </location>
</feature>
<dbReference type="PROSITE" id="PS51053">
    <property type="entry name" value="SERTA"/>
    <property type="match status" value="1"/>
</dbReference>
<feature type="domain" description="SERTA" evidence="2">
    <location>
        <begin position="130"/>
        <end position="176"/>
    </location>
</feature>
<reference evidence="4" key="1">
    <citation type="submission" date="2025-08" db="UniProtKB">
        <authorList>
            <consortium name="RefSeq"/>
        </authorList>
    </citation>
    <scope>IDENTIFICATION</scope>
</reference>
<dbReference type="Proteomes" id="UP000695022">
    <property type="component" value="Unplaced"/>
</dbReference>
<dbReference type="InterPro" id="IPR052262">
    <property type="entry name" value="E2F-SERTA_domain_protein"/>
</dbReference>
<dbReference type="PANTHER" id="PTHR16277">
    <property type="entry name" value="CELL DIVISION CYCLE ASSOCIATED PROTEIN 4/SERTA DOMAIN-CONTAINING PROTEIN 2"/>
    <property type="match status" value="1"/>
</dbReference>
<accession>A0ABM1E061</accession>
<proteinExistence type="predicted"/>